<dbReference type="VEuPathDB" id="VectorBase:AATE009185"/>
<feature type="compositionally biased region" description="Low complexity" evidence="1">
    <location>
        <begin position="174"/>
        <end position="187"/>
    </location>
</feature>
<keyword evidence="2" id="KW-0732">Signal</keyword>
<evidence type="ECO:0000313" key="3">
    <source>
        <dbReference type="EnsemblMetazoa" id="AATE009185-PA.1"/>
    </source>
</evidence>
<proteinExistence type="predicted"/>
<feature type="compositionally biased region" description="Polar residues" evidence="1">
    <location>
        <begin position="122"/>
        <end position="173"/>
    </location>
</feature>
<dbReference type="PROSITE" id="PS51257">
    <property type="entry name" value="PROKAR_LIPOPROTEIN"/>
    <property type="match status" value="1"/>
</dbReference>
<feature type="region of interest" description="Disordered" evidence="1">
    <location>
        <begin position="122"/>
        <end position="191"/>
    </location>
</feature>
<sequence>MWQKLETWICFLLSLVLALSCCGAYGLSCNFCQPESNYSSCLQHGGPVECTEALVNVTHLLLVQHVPALRSVSPMPEFQCFQANYTVNGVTNYQMGCTYAESHICEGWAVLSQCKITNGTTTKMPQSYGTPTKPSVGPNSSTTPRGSTNFPNNSSSISTTPKVDSNDSTSQVNPAETPGTDGPTATPDRSRSRAHAASLRFDLLLTLILLHLWCQNV</sequence>
<reference evidence="3" key="1">
    <citation type="submission" date="2022-08" db="UniProtKB">
        <authorList>
            <consortium name="EnsemblMetazoa"/>
        </authorList>
    </citation>
    <scope>IDENTIFICATION</scope>
    <source>
        <strain evidence="3">EBRO</strain>
    </source>
</reference>
<dbReference type="AlphaFoldDB" id="A0A182J0T2"/>
<evidence type="ECO:0000256" key="1">
    <source>
        <dbReference type="SAM" id="MobiDB-lite"/>
    </source>
</evidence>
<dbReference type="EnsemblMetazoa" id="AATE009185-RA">
    <property type="protein sequence ID" value="AATE009185-PA.1"/>
    <property type="gene ID" value="AATE009185"/>
</dbReference>
<evidence type="ECO:0000256" key="2">
    <source>
        <dbReference type="SAM" id="SignalP"/>
    </source>
</evidence>
<feature type="signal peptide" evidence="2">
    <location>
        <begin position="1"/>
        <end position="18"/>
    </location>
</feature>
<protein>
    <submittedName>
        <fullName evidence="3">Uncharacterized protein</fullName>
    </submittedName>
</protein>
<organism evidence="3">
    <name type="scientific">Anopheles atroparvus</name>
    <name type="common">European mosquito</name>
    <dbReference type="NCBI Taxonomy" id="41427"/>
    <lineage>
        <taxon>Eukaryota</taxon>
        <taxon>Metazoa</taxon>
        <taxon>Ecdysozoa</taxon>
        <taxon>Arthropoda</taxon>
        <taxon>Hexapoda</taxon>
        <taxon>Insecta</taxon>
        <taxon>Pterygota</taxon>
        <taxon>Neoptera</taxon>
        <taxon>Endopterygota</taxon>
        <taxon>Diptera</taxon>
        <taxon>Nematocera</taxon>
        <taxon>Culicoidea</taxon>
        <taxon>Culicidae</taxon>
        <taxon>Anophelinae</taxon>
        <taxon>Anopheles</taxon>
    </lineage>
</organism>
<feature type="chain" id="PRO_5043680143" evidence="2">
    <location>
        <begin position="19"/>
        <end position="217"/>
    </location>
</feature>
<name>A0A182J0T2_ANOAO</name>
<accession>A0A182J0T2</accession>